<evidence type="ECO:0000313" key="3">
    <source>
        <dbReference type="Proteomes" id="UP001175000"/>
    </source>
</evidence>
<feature type="chain" id="PRO_5041330682" evidence="1">
    <location>
        <begin position="23"/>
        <end position="205"/>
    </location>
</feature>
<keyword evidence="1" id="KW-0732">Signal</keyword>
<proteinExistence type="predicted"/>
<evidence type="ECO:0000313" key="2">
    <source>
        <dbReference type="EMBL" id="KAK0625779.1"/>
    </source>
</evidence>
<protein>
    <submittedName>
        <fullName evidence="2">Uncharacterized protein</fullName>
    </submittedName>
</protein>
<dbReference type="AlphaFoldDB" id="A0AA39X1W8"/>
<sequence>MPSISPIAHFATLAVLFNAATAATEVRLNTGVCRTLPGAIPNIDKGNTVVGEVSLYAVGTGAHLDGLPASWGSITETQRGLPPWETMGLHNATGIARYLIGCQDETGLGTFLGGAKAIRINTDKESTLVLNNYGLIPEPYSYYVDGTKQPGVYMGAAGEVRWAWSEATSTNGVTYWKPRLLIATDSNPSGKELRQGEVQGFLVAK</sequence>
<keyword evidence="3" id="KW-1185">Reference proteome</keyword>
<evidence type="ECO:0000256" key="1">
    <source>
        <dbReference type="SAM" id="SignalP"/>
    </source>
</evidence>
<feature type="signal peptide" evidence="1">
    <location>
        <begin position="1"/>
        <end position="22"/>
    </location>
</feature>
<accession>A0AA39X1W8</accession>
<comment type="caution">
    <text evidence="2">The sequence shown here is derived from an EMBL/GenBank/DDBJ whole genome shotgun (WGS) entry which is preliminary data.</text>
</comment>
<name>A0AA39X1W8_9PEZI</name>
<dbReference type="Proteomes" id="UP001175000">
    <property type="component" value="Unassembled WGS sequence"/>
</dbReference>
<reference evidence="2" key="1">
    <citation type="submission" date="2023-06" db="EMBL/GenBank/DDBJ databases">
        <title>Genome-scale phylogeny and comparative genomics of the fungal order Sordariales.</title>
        <authorList>
            <consortium name="Lawrence Berkeley National Laboratory"/>
            <person name="Hensen N."/>
            <person name="Bonometti L."/>
            <person name="Westerberg I."/>
            <person name="Brannstrom I.O."/>
            <person name="Guillou S."/>
            <person name="Cros-Aarteil S."/>
            <person name="Calhoun S."/>
            <person name="Haridas S."/>
            <person name="Kuo A."/>
            <person name="Mondo S."/>
            <person name="Pangilinan J."/>
            <person name="Riley R."/>
            <person name="Labutti K."/>
            <person name="Andreopoulos B."/>
            <person name="Lipzen A."/>
            <person name="Chen C."/>
            <person name="Yanf M."/>
            <person name="Daum C."/>
            <person name="Ng V."/>
            <person name="Clum A."/>
            <person name="Steindorff A."/>
            <person name="Ohm R."/>
            <person name="Martin F."/>
            <person name="Silar P."/>
            <person name="Natvig D."/>
            <person name="Lalanne C."/>
            <person name="Gautier V."/>
            <person name="Ament-Velasquez S.L."/>
            <person name="Kruys A."/>
            <person name="Hutchinson M.I."/>
            <person name="Powell A.J."/>
            <person name="Barry K."/>
            <person name="Miller A.N."/>
            <person name="Grigoriev I.V."/>
            <person name="Debuchy R."/>
            <person name="Gladieux P."/>
            <person name="Thoren M.H."/>
            <person name="Johannesson H."/>
        </authorList>
    </citation>
    <scope>NUCLEOTIDE SEQUENCE</scope>
    <source>
        <strain evidence="2">CBS 606.72</strain>
    </source>
</reference>
<dbReference type="EMBL" id="JAULSU010000002">
    <property type="protein sequence ID" value="KAK0625779.1"/>
    <property type="molecule type" value="Genomic_DNA"/>
</dbReference>
<organism evidence="2 3">
    <name type="scientific">Immersiella caudata</name>
    <dbReference type="NCBI Taxonomy" id="314043"/>
    <lineage>
        <taxon>Eukaryota</taxon>
        <taxon>Fungi</taxon>
        <taxon>Dikarya</taxon>
        <taxon>Ascomycota</taxon>
        <taxon>Pezizomycotina</taxon>
        <taxon>Sordariomycetes</taxon>
        <taxon>Sordariomycetidae</taxon>
        <taxon>Sordariales</taxon>
        <taxon>Lasiosphaeriaceae</taxon>
        <taxon>Immersiella</taxon>
    </lineage>
</organism>
<gene>
    <name evidence="2" type="ORF">B0T14DRAFT_87796</name>
</gene>